<evidence type="ECO:0000256" key="5">
    <source>
        <dbReference type="ARBA" id="ARBA00022801"/>
    </source>
</evidence>
<dbReference type="GeneID" id="109726769"/>
<evidence type="ECO:0000256" key="2">
    <source>
        <dbReference type="ARBA" id="ARBA00022670"/>
    </source>
</evidence>
<dbReference type="EMBL" id="LSRQ01000111">
    <property type="protein sequence ID" value="OAY85234.1"/>
    <property type="molecule type" value="Genomic_DNA"/>
</dbReference>
<evidence type="ECO:0000259" key="9">
    <source>
        <dbReference type="PROSITE" id="PS51767"/>
    </source>
</evidence>
<dbReference type="Pfam" id="PF14543">
    <property type="entry name" value="TAXi_N"/>
    <property type="match status" value="1"/>
</dbReference>
<dbReference type="GO" id="GO:0004190">
    <property type="term" value="F:aspartic-type endopeptidase activity"/>
    <property type="evidence" value="ECO:0007669"/>
    <property type="project" value="UniProtKB-KW"/>
</dbReference>
<feature type="active site" evidence="7">
    <location>
        <position position="103"/>
    </location>
</feature>
<dbReference type="Gene3D" id="2.40.70.10">
    <property type="entry name" value="Acid Proteases"/>
    <property type="match status" value="2"/>
</dbReference>
<dbReference type="OrthoDB" id="660550at2759"/>
<dbReference type="FunFam" id="2.40.70.10:FF:000029">
    <property type="entry name" value="Aspartyl protease family protein"/>
    <property type="match status" value="1"/>
</dbReference>
<keyword evidence="12" id="KW-1185">Reference proteome</keyword>
<dbReference type="FunFam" id="2.40.70.10:FF:000016">
    <property type="entry name" value="Probable aspartic protease At2g35615"/>
    <property type="match status" value="1"/>
</dbReference>
<dbReference type="InterPro" id="IPR021109">
    <property type="entry name" value="Peptidase_aspartic_dom_sf"/>
</dbReference>
<sequence length="436" mass="45882">MAKLLSLLLLLLLAFLVAVSASVSFRIELTHVDAGGHFNKSELLRRAVLRSKIRAAALLSRPAVVVPKSTAGAPIIPVRPSEGEFLMDVGIGTPPHPFSGILDTGSDLIWTQCSSCILCIEQPTPYYDPTKSSTSSAVACADPLCQALPGPLCYQNSCVYFYSYGDAAATAGYLAAETLTFGTANGTKVTVPSIAFGCGSLNEGSLSNGSGMVGFGRGPLSLVNQLHAKKFSYCFTSFLASNSSTLFFGAQAKLANNTKYGPVQSTPFVISPAQPSFFFVNLTGVTVGATRLPIPPSVFALNPDGSGGVFIDSGTSITYLQDAAYALVREAFLSQVKLQAVNDTAIGLDVCFALPSPPFVTAVIPKLVFHFGGGADMQLPQENYMAIDIATGNLCLAMLGSSDGSVIGNFQQQNMQMLYDLENNLLSFVPAQCDLV</sequence>
<dbReference type="Pfam" id="PF14541">
    <property type="entry name" value="TAXi_C"/>
    <property type="match status" value="1"/>
</dbReference>
<dbReference type="Proteomes" id="UP000092600">
    <property type="component" value="Unassembled WGS sequence"/>
</dbReference>
<keyword evidence="5" id="KW-0378">Hydrolase</keyword>
<dbReference type="GO" id="GO:0006508">
    <property type="term" value="P:proteolysis"/>
    <property type="evidence" value="ECO:0007669"/>
    <property type="project" value="UniProtKB-KW"/>
</dbReference>
<evidence type="ECO:0000313" key="11">
    <source>
        <dbReference type="Proteomes" id="UP000092600"/>
    </source>
</evidence>
<feature type="active site" evidence="7">
    <location>
        <position position="312"/>
    </location>
</feature>
<dbReference type="InterPro" id="IPR033121">
    <property type="entry name" value="PEPTIDASE_A1"/>
</dbReference>
<feature type="chain" id="PRO_5044554644" evidence="8">
    <location>
        <begin position="22"/>
        <end position="436"/>
    </location>
</feature>
<reference evidence="13" key="2">
    <citation type="submission" date="2025-04" db="UniProtKB">
        <authorList>
            <consortium name="RefSeq"/>
        </authorList>
    </citation>
    <scope>IDENTIFICATION</scope>
    <source>
        <tissue evidence="13">Leaf</tissue>
    </source>
</reference>
<name>A0A199W7E0_ANACO</name>
<dbReference type="InterPro" id="IPR032799">
    <property type="entry name" value="TAXi_C"/>
</dbReference>
<dbReference type="InterPro" id="IPR051708">
    <property type="entry name" value="Plant_Aspart_Prot_A1"/>
</dbReference>
<evidence type="ECO:0000313" key="12">
    <source>
        <dbReference type="Proteomes" id="UP000515123"/>
    </source>
</evidence>
<reference evidence="10 11" key="1">
    <citation type="journal article" date="2016" name="DNA Res.">
        <title>The draft genome of MD-2 pineapple using hybrid error correction of long reads.</title>
        <authorList>
            <person name="Redwan R.M."/>
            <person name="Saidin A."/>
            <person name="Kumar S.V."/>
        </authorList>
    </citation>
    <scope>NUCLEOTIDE SEQUENCE [LARGE SCALE GENOMIC DNA]</scope>
    <source>
        <strain evidence="11">cv. MD2</strain>
        <tissue evidence="10">Leaf</tissue>
    </source>
</reference>
<evidence type="ECO:0000256" key="4">
    <source>
        <dbReference type="ARBA" id="ARBA00022750"/>
    </source>
</evidence>
<dbReference type="SUPFAM" id="SSF50630">
    <property type="entry name" value="Acid proteases"/>
    <property type="match status" value="1"/>
</dbReference>
<organism evidence="10 11">
    <name type="scientific">Ananas comosus</name>
    <name type="common">Pineapple</name>
    <name type="synonym">Ananas ananas</name>
    <dbReference type="NCBI Taxonomy" id="4615"/>
    <lineage>
        <taxon>Eukaryota</taxon>
        <taxon>Viridiplantae</taxon>
        <taxon>Streptophyta</taxon>
        <taxon>Embryophyta</taxon>
        <taxon>Tracheophyta</taxon>
        <taxon>Spermatophyta</taxon>
        <taxon>Magnoliopsida</taxon>
        <taxon>Liliopsida</taxon>
        <taxon>Poales</taxon>
        <taxon>Bromeliaceae</taxon>
        <taxon>Bromelioideae</taxon>
        <taxon>Ananas</taxon>
    </lineage>
</organism>
<keyword evidence="6" id="KW-0325">Glycoprotein</keyword>
<evidence type="ECO:0000256" key="3">
    <source>
        <dbReference type="ARBA" id="ARBA00022729"/>
    </source>
</evidence>
<gene>
    <name evidence="13" type="primary">LOC109726769</name>
    <name evidence="10" type="ORF">ACMD2_04136</name>
</gene>
<dbReference type="Gramene" id="Aco001349.1.mrna1">
    <property type="protein sequence ID" value="Aco001349.1.mrna1.cds1"/>
    <property type="gene ID" value="Aco001349.1.path1"/>
</dbReference>
<dbReference type="PANTHER" id="PTHR47967">
    <property type="entry name" value="OS07G0603500 PROTEIN-RELATED"/>
    <property type="match status" value="1"/>
</dbReference>
<keyword evidence="3 8" id="KW-0732">Signal</keyword>
<feature type="signal peptide" evidence="8">
    <location>
        <begin position="1"/>
        <end position="21"/>
    </location>
</feature>
<dbReference type="Proteomes" id="UP000515123">
    <property type="component" value="Linkage group 2"/>
</dbReference>
<accession>A0A199W7E0</accession>
<evidence type="ECO:0000256" key="6">
    <source>
        <dbReference type="ARBA" id="ARBA00023180"/>
    </source>
</evidence>
<dbReference type="AlphaFoldDB" id="A0A199W7E0"/>
<dbReference type="PANTHER" id="PTHR47967:SF38">
    <property type="entry name" value="OS09G0452400 PROTEIN"/>
    <property type="match status" value="1"/>
</dbReference>
<feature type="domain" description="Peptidase A1" evidence="9">
    <location>
        <begin position="85"/>
        <end position="429"/>
    </location>
</feature>
<dbReference type="PRINTS" id="PR00792">
    <property type="entry name" value="PEPSIN"/>
</dbReference>
<evidence type="ECO:0000256" key="1">
    <source>
        <dbReference type="ARBA" id="ARBA00007447"/>
    </source>
</evidence>
<dbReference type="InterPro" id="IPR001461">
    <property type="entry name" value="Aspartic_peptidase_A1"/>
</dbReference>
<keyword evidence="2" id="KW-0645">Protease</keyword>
<keyword evidence="4" id="KW-0064">Aspartyl protease</keyword>
<evidence type="ECO:0000313" key="10">
    <source>
        <dbReference type="EMBL" id="OAY85234.1"/>
    </source>
</evidence>
<comment type="similarity">
    <text evidence="1">Belongs to the peptidase A1 family.</text>
</comment>
<evidence type="ECO:0000313" key="13">
    <source>
        <dbReference type="RefSeq" id="XP_020112153.1"/>
    </source>
</evidence>
<evidence type="ECO:0000256" key="7">
    <source>
        <dbReference type="PIRSR" id="PIRSR601461-1"/>
    </source>
</evidence>
<dbReference type="PROSITE" id="PS51767">
    <property type="entry name" value="PEPTIDASE_A1"/>
    <property type="match status" value="1"/>
</dbReference>
<protein>
    <submittedName>
        <fullName evidence="10 13">Aspartic proteinase nepenthesin-1</fullName>
    </submittedName>
</protein>
<dbReference type="InterPro" id="IPR032861">
    <property type="entry name" value="TAXi_N"/>
</dbReference>
<proteinExistence type="inferred from homology"/>
<dbReference type="CDD" id="cd05476">
    <property type="entry name" value="pepsin_A_like_plant"/>
    <property type="match status" value="1"/>
</dbReference>
<dbReference type="RefSeq" id="XP_020112153.1">
    <property type="nucleotide sequence ID" value="XM_020256564.1"/>
</dbReference>
<evidence type="ECO:0000256" key="8">
    <source>
        <dbReference type="SAM" id="SignalP"/>
    </source>
</evidence>
<dbReference type="GO" id="GO:0005576">
    <property type="term" value="C:extracellular region"/>
    <property type="evidence" value="ECO:0007669"/>
    <property type="project" value="TreeGrafter"/>
</dbReference>
<dbReference type="InterPro" id="IPR034161">
    <property type="entry name" value="Pepsin-like_plant"/>
</dbReference>